<organism evidence="2">
    <name type="scientific">Amphimedon queenslandica</name>
    <name type="common">Sponge</name>
    <dbReference type="NCBI Taxonomy" id="400682"/>
    <lineage>
        <taxon>Eukaryota</taxon>
        <taxon>Metazoa</taxon>
        <taxon>Porifera</taxon>
        <taxon>Demospongiae</taxon>
        <taxon>Heteroscleromorpha</taxon>
        <taxon>Haplosclerida</taxon>
        <taxon>Niphatidae</taxon>
        <taxon>Amphimedon</taxon>
    </lineage>
</organism>
<dbReference type="Gene3D" id="1.10.533.10">
    <property type="entry name" value="Death Domain, Fas"/>
    <property type="match status" value="1"/>
</dbReference>
<feature type="domain" description="Death" evidence="1">
    <location>
        <begin position="35"/>
        <end position="104"/>
    </location>
</feature>
<dbReference type="InterPro" id="IPR011029">
    <property type="entry name" value="DEATH-like_dom_sf"/>
</dbReference>
<name>A0A1X7SPY6_AMPQE</name>
<dbReference type="PROSITE" id="PS50017">
    <property type="entry name" value="DEATH_DOMAIN"/>
    <property type="match status" value="1"/>
</dbReference>
<dbReference type="EnsemblMetazoa" id="Aqu2.1.04174_001">
    <property type="protein sequence ID" value="Aqu2.1.04174_001"/>
    <property type="gene ID" value="Aqu2.1.04174"/>
</dbReference>
<reference evidence="2" key="1">
    <citation type="submission" date="2017-05" db="UniProtKB">
        <authorList>
            <consortium name="EnsemblMetazoa"/>
        </authorList>
    </citation>
    <scope>IDENTIFICATION</scope>
</reference>
<sequence>MLLLLSGDVELNPGPMTDDRPDISLLTQWLETLVDWKPFGRCLPGITYSDISIIAADNAKINEQKSALYSKWLSVAPTATWTDVINALSRRRENKLVQDIKKKLQKSAPKSAKSLSVSKPSQKKTVMFHTPEDEKEILSTLIDLKEKFPCLILHARLGLEKKTENDPKIIHCLIIWIEAYMHWNGKLLTNASLDETFKMIYPFYDFIDCSLIVDMSKYFLQDFTFGDDELSIVSEFKKYQEKANQLRFSAKVKHLHESLKAIYEEHIPDTSNMPMILLKLHNQWHASSIDGLSLLIHNLLPVGHQ</sequence>
<dbReference type="CDD" id="cd01670">
    <property type="entry name" value="Death"/>
    <property type="match status" value="1"/>
</dbReference>
<protein>
    <recommendedName>
        <fullName evidence="1">Death domain-containing protein</fullName>
    </recommendedName>
</protein>
<accession>A0A1X7SPY6</accession>
<dbReference type="InParanoid" id="A0A1X7SPY6"/>
<evidence type="ECO:0000313" key="2">
    <source>
        <dbReference type="EnsemblMetazoa" id="Aqu2.1.04174_001"/>
    </source>
</evidence>
<evidence type="ECO:0000259" key="1">
    <source>
        <dbReference type="PROSITE" id="PS50017"/>
    </source>
</evidence>
<proteinExistence type="predicted"/>
<dbReference type="AlphaFoldDB" id="A0A1X7SPY6"/>
<dbReference type="InterPro" id="IPR000488">
    <property type="entry name" value="Death_dom"/>
</dbReference>
<dbReference type="GO" id="GO:0007165">
    <property type="term" value="P:signal transduction"/>
    <property type="evidence" value="ECO:0007669"/>
    <property type="project" value="InterPro"/>
</dbReference>
<dbReference type="SUPFAM" id="SSF47986">
    <property type="entry name" value="DEATH domain"/>
    <property type="match status" value="1"/>
</dbReference>